<keyword evidence="1" id="KW-0812">Transmembrane</keyword>
<evidence type="ECO:0000313" key="2">
    <source>
        <dbReference type="EMBL" id="KAF2810263.1"/>
    </source>
</evidence>
<proteinExistence type="predicted"/>
<organism evidence="2">
    <name type="scientific">Mytilinidion resinicola</name>
    <dbReference type="NCBI Taxonomy" id="574789"/>
    <lineage>
        <taxon>Eukaryota</taxon>
        <taxon>Fungi</taxon>
        <taxon>Dikarya</taxon>
        <taxon>Ascomycota</taxon>
        <taxon>Pezizomycotina</taxon>
        <taxon>Dothideomycetes</taxon>
        <taxon>Pleosporomycetidae</taxon>
        <taxon>Mytilinidiales</taxon>
        <taxon>Mytilinidiaceae</taxon>
        <taxon>Mytilinidion</taxon>
    </lineage>
</organism>
<feature type="transmembrane region" description="Helical" evidence="1">
    <location>
        <begin position="58"/>
        <end position="76"/>
    </location>
</feature>
<keyword evidence="1" id="KW-0472">Membrane</keyword>
<feature type="transmembrane region" description="Helical" evidence="1">
    <location>
        <begin position="20"/>
        <end position="37"/>
    </location>
</feature>
<evidence type="ECO:0000313" key="4">
    <source>
        <dbReference type="RefSeq" id="XP_033577227.1"/>
    </source>
</evidence>
<reference evidence="4" key="2">
    <citation type="submission" date="2020-04" db="EMBL/GenBank/DDBJ databases">
        <authorList>
            <consortium name="NCBI Genome Project"/>
        </authorList>
    </citation>
    <scope>NUCLEOTIDE SEQUENCE</scope>
    <source>
        <strain evidence="4">CBS 304.34</strain>
    </source>
</reference>
<name>A0A6A6YNV4_9PEZI</name>
<dbReference type="AlphaFoldDB" id="A0A6A6YNV4"/>
<protein>
    <submittedName>
        <fullName evidence="2 4">Uncharacterized protein</fullName>
    </submittedName>
</protein>
<dbReference type="RefSeq" id="XP_033577227.1">
    <property type="nucleotide sequence ID" value="XM_033722059.1"/>
</dbReference>
<evidence type="ECO:0000256" key="1">
    <source>
        <dbReference type="SAM" id="Phobius"/>
    </source>
</evidence>
<dbReference type="GeneID" id="54462952"/>
<reference evidence="2 4" key="1">
    <citation type="journal article" date="2020" name="Stud. Mycol.">
        <title>101 Dothideomycetes genomes: a test case for predicting lifestyles and emergence of pathogens.</title>
        <authorList>
            <person name="Haridas S."/>
            <person name="Albert R."/>
            <person name="Binder M."/>
            <person name="Bloem J."/>
            <person name="Labutti K."/>
            <person name="Salamov A."/>
            <person name="Andreopoulos B."/>
            <person name="Baker S."/>
            <person name="Barry K."/>
            <person name="Bills G."/>
            <person name="Bluhm B."/>
            <person name="Cannon C."/>
            <person name="Castanera R."/>
            <person name="Culley D."/>
            <person name="Daum C."/>
            <person name="Ezra D."/>
            <person name="Gonzalez J."/>
            <person name="Henrissat B."/>
            <person name="Kuo A."/>
            <person name="Liang C."/>
            <person name="Lipzen A."/>
            <person name="Lutzoni F."/>
            <person name="Magnuson J."/>
            <person name="Mondo S."/>
            <person name="Nolan M."/>
            <person name="Ohm R."/>
            <person name="Pangilinan J."/>
            <person name="Park H.-J."/>
            <person name="Ramirez L."/>
            <person name="Alfaro M."/>
            <person name="Sun H."/>
            <person name="Tritt A."/>
            <person name="Yoshinaga Y."/>
            <person name="Zwiers L.-H."/>
            <person name="Turgeon B."/>
            <person name="Goodwin S."/>
            <person name="Spatafora J."/>
            <person name="Crous P."/>
            <person name="Grigoriev I."/>
        </authorList>
    </citation>
    <scope>NUCLEOTIDE SEQUENCE</scope>
    <source>
        <strain evidence="2 4">CBS 304.34</strain>
    </source>
</reference>
<dbReference type="OrthoDB" id="3924980at2759"/>
<reference evidence="4" key="3">
    <citation type="submission" date="2025-04" db="UniProtKB">
        <authorList>
            <consortium name="RefSeq"/>
        </authorList>
    </citation>
    <scope>IDENTIFICATION</scope>
    <source>
        <strain evidence="4">CBS 304.34</strain>
    </source>
</reference>
<dbReference type="Proteomes" id="UP000504636">
    <property type="component" value="Unplaced"/>
</dbReference>
<feature type="transmembrane region" description="Helical" evidence="1">
    <location>
        <begin position="118"/>
        <end position="142"/>
    </location>
</feature>
<accession>A0A6A6YNV4</accession>
<gene>
    <name evidence="2 4" type="ORF">BDZ99DRAFT_476446</name>
</gene>
<keyword evidence="1" id="KW-1133">Transmembrane helix</keyword>
<dbReference type="EMBL" id="MU003700">
    <property type="protein sequence ID" value="KAF2810263.1"/>
    <property type="molecule type" value="Genomic_DNA"/>
</dbReference>
<sequence>MLFYPVNLPLPSLVTATLEVTLGLTVLITARSPFSFLTSRPILVSYPTTARIADANRFLGMLALGLGMSYFAGSYMPLEQNQVVHASVPIRLGLAGIMFGVCAVKGRKGMSEEGFWELIALGVFDVVGSVVVALSLGPGGVWDGKVRGWESL</sequence>
<feature type="transmembrane region" description="Helical" evidence="1">
    <location>
        <begin position="88"/>
        <end position="106"/>
    </location>
</feature>
<keyword evidence="3" id="KW-1185">Reference proteome</keyword>
<evidence type="ECO:0000313" key="3">
    <source>
        <dbReference type="Proteomes" id="UP000504636"/>
    </source>
</evidence>